<dbReference type="EMBL" id="MU863634">
    <property type="protein sequence ID" value="KAK4101751.1"/>
    <property type="molecule type" value="Genomic_DNA"/>
</dbReference>
<evidence type="ECO:0000313" key="2">
    <source>
        <dbReference type="Proteomes" id="UP001305647"/>
    </source>
</evidence>
<feature type="non-terminal residue" evidence="1">
    <location>
        <position position="1"/>
    </location>
</feature>
<evidence type="ECO:0000313" key="1">
    <source>
        <dbReference type="EMBL" id="KAK4101751.1"/>
    </source>
</evidence>
<sequence length="293" mass="33957">FLEKEKIPHFKSRVFRHSGVSHTQGWEIIRQQRNRRNLHDDPDHSDLEESRGRKRILTPDDLQKMEDLIWTHGFEARALTWQALAFEAGVAAEVSWRTIQRSMGTLDYRKCVACRKGWVSPSTAKKRLEAATVALEKRPTPEHWHDIRWSDEVHFSLGPEGRTMIIRKPGQRHCPDCIQEAREPEPKHLKRLHAWAAIGWNFKSDLYFYEVPGNTNGKMSMQVYRDEILEKAVGPWLAQGDQFILEEDGDSGHGTGKKKNIIRDWKELHGVRHFFNTPGSPDLSPRSKMLGTL</sequence>
<dbReference type="Gene3D" id="3.30.420.10">
    <property type="entry name" value="Ribonuclease H-like superfamily/Ribonuclease H"/>
    <property type="match status" value="1"/>
</dbReference>
<comment type="caution">
    <text evidence="1">The sequence shown here is derived from an EMBL/GenBank/DDBJ whole genome shotgun (WGS) entry which is preliminary data.</text>
</comment>
<proteinExistence type="predicted"/>
<accession>A0AAN6Q2S0</accession>
<keyword evidence="2" id="KW-1185">Reference proteome</keyword>
<dbReference type="Proteomes" id="UP001305647">
    <property type="component" value="Unassembled WGS sequence"/>
</dbReference>
<reference evidence="1" key="1">
    <citation type="journal article" date="2023" name="Mol. Phylogenet. Evol.">
        <title>Genome-scale phylogeny and comparative genomics of the fungal order Sordariales.</title>
        <authorList>
            <person name="Hensen N."/>
            <person name="Bonometti L."/>
            <person name="Westerberg I."/>
            <person name="Brannstrom I.O."/>
            <person name="Guillou S."/>
            <person name="Cros-Aarteil S."/>
            <person name="Calhoun S."/>
            <person name="Haridas S."/>
            <person name="Kuo A."/>
            <person name="Mondo S."/>
            <person name="Pangilinan J."/>
            <person name="Riley R."/>
            <person name="LaButti K."/>
            <person name="Andreopoulos B."/>
            <person name="Lipzen A."/>
            <person name="Chen C."/>
            <person name="Yan M."/>
            <person name="Daum C."/>
            <person name="Ng V."/>
            <person name="Clum A."/>
            <person name="Steindorff A."/>
            <person name="Ohm R.A."/>
            <person name="Martin F."/>
            <person name="Silar P."/>
            <person name="Natvig D.O."/>
            <person name="Lalanne C."/>
            <person name="Gautier V."/>
            <person name="Ament-Velasquez S.L."/>
            <person name="Kruys A."/>
            <person name="Hutchinson M.I."/>
            <person name="Powell A.J."/>
            <person name="Barry K."/>
            <person name="Miller A.N."/>
            <person name="Grigoriev I.V."/>
            <person name="Debuchy R."/>
            <person name="Gladieux P."/>
            <person name="Hiltunen Thoren M."/>
            <person name="Johannesson H."/>
        </authorList>
    </citation>
    <scope>NUCLEOTIDE SEQUENCE</scope>
    <source>
        <strain evidence="1">CBS 757.83</strain>
    </source>
</reference>
<dbReference type="GO" id="GO:0003676">
    <property type="term" value="F:nucleic acid binding"/>
    <property type="evidence" value="ECO:0007669"/>
    <property type="project" value="InterPro"/>
</dbReference>
<dbReference type="AlphaFoldDB" id="A0AAN6Q2S0"/>
<reference evidence="1" key="2">
    <citation type="submission" date="2023-05" db="EMBL/GenBank/DDBJ databases">
        <authorList>
            <consortium name="Lawrence Berkeley National Laboratory"/>
            <person name="Steindorff A."/>
            <person name="Hensen N."/>
            <person name="Bonometti L."/>
            <person name="Westerberg I."/>
            <person name="Brannstrom I.O."/>
            <person name="Guillou S."/>
            <person name="Cros-Aarteil S."/>
            <person name="Calhoun S."/>
            <person name="Haridas S."/>
            <person name="Kuo A."/>
            <person name="Mondo S."/>
            <person name="Pangilinan J."/>
            <person name="Riley R."/>
            <person name="Labutti K."/>
            <person name="Andreopoulos B."/>
            <person name="Lipzen A."/>
            <person name="Chen C."/>
            <person name="Yanf M."/>
            <person name="Daum C."/>
            <person name="Ng V."/>
            <person name="Clum A."/>
            <person name="Ohm R."/>
            <person name="Martin F."/>
            <person name="Silar P."/>
            <person name="Natvig D."/>
            <person name="Lalanne C."/>
            <person name="Gautier V."/>
            <person name="Ament-Velasquez S.L."/>
            <person name="Kruys A."/>
            <person name="Hutchinson M.I."/>
            <person name="Powell A.J."/>
            <person name="Barry K."/>
            <person name="Miller A.N."/>
            <person name="Grigoriev I.V."/>
            <person name="Debuchy R."/>
            <person name="Gladieux P."/>
            <person name="Thoren M.H."/>
            <person name="Johannesson H."/>
        </authorList>
    </citation>
    <scope>NUCLEOTIDE SEQUENCE</scope>
    <source>
        <strain evidence="1">CBS 757.83</strain>
    </source>
</reference>
<protein>
    <submittedName>
        <fullName evidence="1">Uncharacterized protein</fullName>
    </submittedName>
</protein>
<name>A0AAN6Q2S0_9PEZI</name>
<organism evidence="1 2">
    <name type="scientific">Parathielavia hyrcaniae</name>
    <dbReference type="NCBI Taxonomy" id="113614"/>
    <lineage>
        <taxon>Eukaryota</taxon>
        <taxon>Fungi</taxon>
        <taxon>Dikarya</taxon>
        <taxon>Ascomycota</taxon>
        <taxon>Pezizomycotina</taxon>
        <taxon>Sordariomycetes</taxon>
        <taxon>Sordariomycetidae</taxon>
        <taxon>Sordariales</taxon>
        <taxon>Chaetomiaceae</taxon>
        <taxon>Parathielavia</taxon>
    </lineage>
</organism>
<gene>
    <name evidence="1" type="ORF">N658DRAFT_531877</name>
</gene>
<dbReference type="InterPro" id="IPR036397">
    <property type="entry name" value="RNaseH_sf"/>
</dbReference>